<reference evidence="1 2" key="1">
    <citation type="submission" date="2018-08" db="EMBL/GenBank/DDBJ databases">
        <title>Recombination of ecologically and evolutionarily significant loci maintains genetic cohesion in the Pseudomonas syringae species complex.</title>
        <authorList>
            <person name="Dillon M."/>
            <person name="Thakur S."/>
            <person name="Almeida R.N.D."/>
            <person name="Weir B.S."/>
            <person name="Guttman D.S."/>
        </authorList>
    </citation>
    <scope>NUCLEOTIDE SEQUENCE [LARGE SCALE GENOMIC DNA]</scope>
    <source>
        <strain evidence="1 2">ICMP 3934</strain>
    </source>
</reference>
<proteinExistence type="predicted"/>
<sequence length="221" mass="24259">MNNFTQHYELSAPRVPVASPVDGLMPVDSLDQPVMVEIVLWNLPSPGDFIQLNLNSQIVEGKRILTDHDTPGDMIQMELDEKYLVDEGFYALGFTVKNPENNVSENSPTIALRVDRTAPGAALLAPAIFYQINLGNALTGIVPGYAGMQPGDRIQTFCNDRQGPAYEVTSDNLTDRPVPIIFGKEFLLNLHSDSVTISYRVIDRAGNISLPARSVTLSMQV</sequence>
<dbReference type="RefSeq" id="WP_032645451.1">
    <property type="nucleotide sequence ID" value="NZ_BQUM01000003.1"/>
</dbReference>
<dbReference type="Proteomes" id="UP000282636">
    <property type="component" value="Unassembled WGS sequence"/>
</dbReference>
<organism evidence="1 2">
    <name type="scientific">Pseudomonas syringae pv. theae</name>
    <dbReference type="NCBI Taxonomy" id="103985"/>
    <lineage>
        <taxon>Bacteria</taxon>
        <taxon>Pseudomonadati</taxon>
        <taxon>Pseudomonadota</taxon>
        <taxon>Gammaproteobacteria</taxon>
        <taxon>Pseudomonadales</taxon>
        <taxon>Pseudomonadaceae</taxon>
        <taxon>Pseudomonas</taxon>
        <taxon>Pseudomonas syringae</taxon>
    </lineage>
</organism>
<accession>A0A0Q0I258</accession>
<gene>
    <name evidence="1" type="ORF">ALP44_02174</name>
</gene>
<dbReference type="EMBL" id="RBTL01000144">
    <property type="protein sequence ID" value="RMT68835.1"/>
    <property type="molecule type" value="Genomic_DNA"/>
</dbReference>
<evidence type="ECO:0000313" key="1">
    <source>
        <dbReference type="EMBL" id="RMT68835.1"/>
    </source>
</evidence>
<name>A0A0Q0I258_PSESX</name>
<protein>
    <submittedName>
        <fullName evidence="1">Uncharacterized protein</fullName>
    </submittedName>
</protein>
<comment type="caution">
    <text evidence="1">The sequence shown here is derived from an EMBL/GenBank/DDBJ whole genome shotgun (WGS) entry which is preliminary data.</text>
</comment>
<evidence type="ECO:0000313" key="2">
    <source>
        <dbReference type="Proteomes" id="UP000282636"/>
    </source>
</evidence>
<dbReference type="AlphaFoldDB" id="A0A0Q0I258"/>